<organism evidence="1 2">
    <name type="scientific">Vigna mungo</name>
    <name type="common">Black gram</name>
    <name type="synonym">Phaseolus mungo</name>
    <dbReference type="NCBI Taxonomy" id="3915"/>
    <lineage>
        <taxon>Eukaryota</taxon>
        <taxon>Viridiplantae</taxon>
        <taxon>Streptophyta</taxon>
        <taxon>Embryophyta</taxon>
        <taxon>Tracheophyta</taxon>
        <taxon>Spermatophyta</taxon>
        <taxon>Magnoliopsida</taxon>
        <taxon>eudicotyledons</taxon>
        <taxon>Gunneridae</taxon>
        <taxon>Pentapetalae</taxon>
        <taxon>rosids</taxon>
        <taxon>fabids</taxon>
        <taxon>Fabales</taxon>
        <taxon>Fabaceae</taxon>
        <taxon>Papilionoideae</taxon>
        <taxon>50 kb inversion clade</taxon>
        <taxon>NPAAA clade</taxon>
        <taxon>indigoferoid/millettioid clade</taxon>
        <taxon>Phaseoleae</taxon>
        <taxon>Vigna</taxon>
    </lineage>
</organism>
<protein>
    <submittedName>
        <fullName evidence="1">Uncharacterized protein</fullName>
    </submittedName>
</protein>
<reference evidence="1 2" key="1">
    <citation type="journal article" date="2023" name="Life. Sci Alliance">
        <title>Evolutionary insights into 3D genome organization and epigenetic landscape of Vigna mungo.</title>
        <authorList>
            <person name="Junaid A."/>
            <person name="Singh B."/>
            <person name="Bhatia S."/>
        </authorList>
    </citation>
    <scope>NUCLEOTIDE SEQUENCE [LARGE SCALE GENOMIC DNA]</scope>
    <source>
        <strain evidence="1">Urdbean</strain>
    </source>
</reference>
<dbReference type="Proteomes" id="UP001374535">
    <property type="component" value="Chromosome 5"/>
</dbReference>
<gene>
    <name evidence="1" type="ORF">V8G54_014765</name>
</gene>
<sequence length="162" mass="18677">MFARKQYIEYNKDQKFVPSPIVPSCKYVHAYQWHVPLRCSEPNPMLLLLNHSGARRSNSYQQALSAQSTPPRKHQLLEDVNFAAYVLQKHIAEPISVQNANREINQKVHWGCTGCCDLESNLSTFLSRIHFHFPSTHPLPQFPPAHTNQLQEPQLLSLTHQQ</sequence>
<dbReference type="AlphaFoldDB" id="A0AAQ3NI87"/>
<evidence type="ECO:0000313" key="1">
    <source>
        <dbReference type="EMBL" id="WVZ10235.1"/>
    </source>
</evidence>
<keyword evidence="2" id="KW-1185">Reference proteome</keyword>
<proteinExistence type="predicted"/>
<evidence type="ECO:0000313" key="2">
    <source>
        <dbReference type="Proteomes" id="UP001374535"/>
    </source>
</evidence>
<dbReference type="EMBL" id="CP144696">
    <property type="protein sequence ID" value="WVZ10235.1"/>
    <property type="molecule type" value="Genomic_DNA"/>
</dbReference>
<accession>A0AAQ3NI87</accession>
<name>A0AAQ3NI87_VIGMU</name>